<proteinExistence type="predicted"/>
<keyword evidence="1" id="KW-0472">Membrane</keyword>
<evidence type="ECO:0000313" key="2">
    <source>
        <dbReference type="EMBL" id="NOU85740.1"/>
    </source>
</evidence>
<keyword evidence="1" id="KW-1133">Transmembrane helix</keyword>
<evidence type="ECO:0000256" key="1">
    <source>
        <dbReference type="SAM" id="Phobius"/>
    </source>
</evidence>
<sequence length="281" mass="33140">MSAIVALITTILGTLFSISLKSFFDNRSLSYKLKKEYSYEQKKKLRELIGSYQGRVLEAATELHYRLLNLYENEEKGWLANESYYHKSTMYRFLRVLTIVRMFENEAIYIDSQIGNRKDIEFLMFLKALHWICTDVRLFDGVPYNSKYDHFYSDHLRSMCDRFVDDGKVITLEDFDARLKDFSSLSEFFNGMNRLEDRLRWDRIVVLHLILIAFINTIGYDFQKCGSGKVLEVIQNVRHFGILENIPEVIKTLVKQKEAKNVIRLTVKFLKKNSIQLPPKP</sequence>
<comment type="caution">
    <text evidence="2">The sequence shown here is derived from an EMBL/GenBank/DDBJ whole genome shotgun (WGS) entry which is preliminary data.</text>
</comment>
<reference evidence="2 3" key="1">
    <citation type="submission" date="2019-10" db="EMBL/GenBank/DDBJ databases">
        <title>Description of Paenibacillus choica sp. nov.</title>
        <authorList>
            <person name="Carlier A."/>
            <person name="Qi S."/>
        </authorList>
    </citation>
    <scope>NUCLEOTIDE SEQUENCE [LARGE SCALE GENOMIC DNA]</scope>
    <source>
        <strain evidence="2 3">LMG 31460</strain>
    </source>
</reference>
<evidence type="ECO:0000313" key="3">
    <source>
        <dbReference type="Proteomes" id="UP000658690"/>
    </source>
</evidence>
<name>A0ABX1YX86_9BACL</name>
<feature type="transmembrane region" description="Helical" evidence="1">
    <location>
        <begin position="204"/>
        <end position="222"/>
    </location>
</feature>
<dbReference type="Proteomes" id="UP000658690">
    <property type="component" value="Unassembled WGS sequence"/>
</dbReference>
<keyword evidence="3" id="KW-1185">Reference proteome</keyword>
<organism evidence="2 3">
    <name type="scientific">Paenibacillus germinis</name>
    <dbReference type="NCBI Taxonomy" id="2654979"/>
    <lineage>
        <taxon>Bacteria</taxon>
        <taxon>Bacillati</taxon>
        <taxon>Bacillota</taxon>
        <taxon>Bacilli</taxon>
        <taxon>Bacillales</taxon>
        <taxon>Paenibacillaceae</taxon>
        <taxon>Paenibacillus</taxon>
    </lineage>
</organism>
<accession>A0ABX1YX86</accession>
<protein>
    <submittedName>
        <fullName evidence="2">Uncharacterized protein</fullName>
    </submittedName>
</protein>
<keyword evidence="1" id="KW-0812">Transmembrane</keyword>
<feature type="transmembrane region" description="Helical" evidence="1">
    <location>
        <begin position="6"/>
        <end position="24"/>
    </location>
</feature>
<gene>
    <name evidence="2" type="ORF">GC102_08125</name>
</gene>
<dbReference type="RefSeq" id="WP_171689059.1">
    <property type="nucleotide sequence ID" value="NZ_WHOC01000041.1"/>
</dbReference>
<dbReference type="EMBL" id="WHOC01000041">
    <property type="protein sequence ID" value="NOU85740.1"/>
    <property type="molecule type" value="Genomic_DNA"/>
</dbReference>